<dbReference type="EMBL" id="JAGRRH010000015">
    <property type="protein sequence ID" value="KAG7356016.1"/>
    <property type="molecule type" value="Genomic_DNA"/>
</dbReference>
<feature type="region of interest" description="Disordered" evidence="1">
    <location>
        <begin position="41"/>
        <end position="81"/>
    </location>
</feature>
<dbReference type="PANTHER" id="PTHR17695:SF11">
    <property type="entry name" value="SMALL SUBUNIT PROCESSOME COMPONENT 20 HOMOLOG"/>
    <property type="match status" value="1"/>
</dbReference>
<evidence type="ECO:0000313" key="4">
    <source>
        <dbReference type="EMBL" id="KAG7356016.1"/>
    </source>
</evidence>
<sequence length="2961" mass="332224">MKSVNLDSRSKKRIRYASAKERSKKASADVYRSYKDRIAGGVTSASTRERFVHNPQSQQRPHKRQRRHQTHGIENETFSKDRSKTAVVRMSEETDDFDVRTKGGKNDDGLKLEEILDEQPEKEQMESSTFAAELDLAIERNASEIFGKFHRQIWLLVRSLPELLHNLSKVVDILMSYMLSPISLPERPTPISDSKVAGDGKGARQEFSVNLATTDILHLLSVLARDLRHEIHPYLHSKILPRIIIDLLNPPPPPPGSDKQPIPIDVTIVEATFRCIAYIFKYDSNMVVNDMESMRQYYGMTLGNRRELIRRLSAETFAPLIRKMKNRKAKERHVRRVLRALAATSQQPLSRIFERTQMDAVDGLSQLCFQISRGVSGKLHSDGAVMVRYLFELVESGSNDDGGETTTTKEVFGQDLIFDVVSGMLDKLCYHCNKSTFGAVSNELFSAVHSYIFKCVDDFEVAKSALPIIKYLKLIVKAATKRSGSLFEEHSDKDLRPLCASLTRLCSETVFAPLSQRAQPVILELLCELWVSFQDRKCMGISEKSENILKCKAGTKDISSFASITMAKKLLPLLRDEESRDKVSSLLVGAASDMANDHSDRCLEVIFAVATSASVDSSSDSDDCFSLFPVFCGDQDIVSLEQQASILDACIMSCVVVPETLGRVSVALRCVPFLVTARPSDVKDNYKRAAKWVTRILADQNSSLLIKALAVECFASLSLRVLDLDVEQSTVKKMMLGSVPLAVEMLIRNSESLWANRAVASLIPLFERFALQICDDIDGLFDALIPNLRRSNHFLRLYTLRILASFPSKSYVVDHADLDFSKDLDEEESFRPSGEQKRLGKGLVGPCHLLDILLELEASQVSLVREKELLSLVDKVEVIVRSGRLPVAYAEAACNHMLGLFHVKFAPLWAGAQKTITTLLDEYEALVWSTFEAELVAVVKDIYVAEKEAEVEKENDLCIFEKHLLLCQAWEQSAGNDIRLFGEMEVEDGVVSRSHATDAVTVMESVWKAAEMSHKVVVKHSRVIVPLFLNFLHAGLFPSQQNEHGARELHLEEVVENEDSRVHVPGFIIQKQLKSFLSVFAAIDGPQQLIHHTILEKVFRSLLAHQDMKVVELALSCLAKYKHASLVRYRVMITALLQKGKLRNALLDLTEEVNSGRMSREERIQLIPVLSRILFGRVSAKSGKSSSKDSPVARRAAVLSFLSVLCQDDSDLFPFLYLMTRSFIPGTVEISTVESMLEEDQGSLMQSLLTVRSDELFVSGPVVEGFLHLLESVISQLGYRIVHWIPQLTSVTIELCKLVAINSGTEAKISHDAKRGHDEKSNGGETVRRGAVRTLCFQRLSDLFTRFASAVDFNQFSARFWDAVSPSLHHLPEMVVRSQDCPAFLTLLRSLSEHDELLDILVANDFVVGVVVECIAPTSFHSVMHSSLAFVENLLTETNDGLPSKGQILVRKFAPKLVMQFTKRLQGGETKDVPEASKGNVNRGLGTRSPTWRRELQLLYRVSDFVSDTIRDENAHSYVGNLCGLLVPYLGPDQGTTDEDKTNIIGILSSISPRLDSKTAFTVFVNLSSTLSPYKSKAGITSLSVRQGIAHLINKIAPKNPWLERVSSLLVQISSTDRKRLDELDFEVVIPALNSLARQEGDSLWKTLCDQCDSLPSDLIPLINCCFHYLHNEDGVISRASFSGLRELVFTAAELSQNMSESSDGWMKLVESAVVPSARRGLESRDGQVRRYCTLLVREITKCFQDSSSTHVCSDLWRFCDEENSDLDFFLGVTHVQIHRRARAFRRLRKTLTDATESQNEPSLSSQSLVNVLIPLTLHPLYESKTASEEGLALEAIATLGALSRQLSWSKYNNILWSLLTQFDRHPDQERYLVGAMCAMIDSFHFELFVHGETNGNEDPQTKTSVCRSLENRIIPKMESIVTKESTDKSGNRIKSLRPSIILALTKLFQKFPETYFESKLSNIFAVICDVLRSRDSNSRDVARTTLSKIVCSIDLKYLGDVVRELAVSLTEGYKLHVRAATLHTILLELNNLNESASIISGASSTLPFDRCIPAMMDLLQEDLFGEANERRESQETSVRYVKEAGGNKSVHSVEMISKMLTFSPSENRTSSSVHCVITPFLERLRMPDVDARMIRKIREVLSRIVVGLSNNKSVKGEELLPFVHATILPFISQDAIDSVKDGTELANHVEEDDENAVNISISGSRTSLRRTKVAAENKSGSVVEWRPSTLKTSESEKSAKGIKKHAQQNLRSVQDGYKAPKLTGSSRHGPVQLFGSEAVNESAATSAIIFGLNLLSASQKKNGIFGRDLLHMLDPFIPILTALVCHCRNTDIALLALKCLQNFLHFDLPSVASCSKFLGSQTLHLLSSSSSTSNQSDLTQACFKTLTHLINNDSDVEKGKTRDGLTSGEKVLVNRSKMPLDPEQMKILCSLLQVSIAETEQHNPALNLVKAIMSHRYLSPEFYDLMDAILKLVVRSPKPTLRQQGAVVFVRYLLDYPIGEDRFEQHLKQVIANISYEYQEGRTSAVALLSLIIEKLPPELLEKHAQMLFLPLVMQFLNDDSKDCRLKVADCIKLLFARCSSQLLRTFQDYCMRWSKQDGPLRLASLQVVGLLVESQPGFLRSGSMIDAWVHIIQNNLRNRQSMEWETTYFSLLCLEKLFGDFLSVLCEHSDLWPCISDCLVDDHPWVKMSSSRILNRLFSTDSADSGTLVCTKSTGLLFEVVRNLCSQLNATEGDQIEDLSDLGTKTLSQVLPLMKERPELCFKDDGNDSDSETHNSRDPVFWLMRRLSQISKNKGRKRRLAVFKCYAAFSAHHFSIVAPHLELMLEGLHRVIVEGKNETDNQAFSQKKPRKSMPSTHGEESDPLASSTDEYTMAEEVMRLLEESCSSPEEFLTAYASVKRRARDKKDKRKSEEKAQAVLDPKAFAERKIQKQVRSKERRKRRVQEQRQERGGVVKRRRS</sequence>
<dbReference type="InterPro" id="IPR052575">
    <property type="entry name" value="SSU_processome_comp_20"/>
</dbReference>
<feature type="domain" description="U3 small nucleolar RNA-associated protein 20 N-terminal" evidence="2">
    <location>
        <begin position="1070"/>
        <end position="1725"/>
    </location>
</feature>
<feature type="compositionally biased region" description="Basic and acidic residues" evidence="1">
    <location>
        <begin position="71"/>
        <end position="81"/>
    </location>
</feature>
<feature type="domain" description="U3 small nucleolar RNA-associated protein 20" evidence="3">
    <location>
        <begin position="1933"/>
        <end position="2168"/>
    </location>
</feature>
<feature type="compositionally biased region" description="Basic and acidic residues" evidence="1">
    <location>
        <begin position="2945"/>
        <end position="2954"/>
    </location>
</feature>
<evidence type="ECO:0000313" key="5">
    <source>
        <dbReference type="Proteomes" id="UP000693970"/>
    </source>
</evidence>
<name>A0A9K3L768_9STRA</name>
<reference evidence="4" key="1">
    <citation type="journal article" date="2021" name="Sci. Rep.">
        <title>Diploid genomic architecture of Nitzschia inconspicua, an elite biomass production diatom.</title>
        <authorList>
            <person name="Oliver A."/>
            <person name="Podell S."/>
            <person name="Pinowska A."/>
            <person name="Traller J.C."/>
            <person name="Smith S.R."/>
            <person name="McClure R."/>
            <person name="Beliaev A."/>
            <person name="Bohutskyi P."/>
            <person name="Hill E.A."/>
            <person name="Rabines A."/>
            <person name="Zheng H."/>
            <person name="Allen L.Z."/>
            <person name="Kuo A."/>
            <person name="Grigoriev I.V."/>
            <person name="Allen A.E."/>
            <person name="Hazlebeck D."/>
            <person name="Allen E.E."/>
        </authorList>
    </citation>
    <scope>NUCLEOTIDE SEQUENCE</scope>
    <source>
        <strain evidence="4">Hildebrandi</strain>
    </source>
</reference>
<dbReference type="GO" id="GO:0032040">
    <property type="term" value="C:small-subunit processome"/>
    <property type="evidence" value="ECO:0007669"/>
    <property type="project" value="TreeGrafter"/>
</dbReference>
<feature type="region of interest" description="Disordered" evidence="1">
    <location>
        <begin position="2900"/>
        <end position="2961"/>
    </location>
</feature>
<dbReference type="GO" id="GO:0030686">
    <property type="term" value="C:90S preribosome"/>
    <property type="evidence" value="ECO:0007669"/>
    <property type="project" value="TreeGrafter"/>
</dbReference>
<protein>
    <submittedName>
        <fullName evidence="4">DRIM down-regulated in metastasis family protein</fullName>
    </submittedName>
</protein>
<feature type="region of interest" description="Disordered" evidence="1">
    <location>
        <begin position="2225"/>
        <end position="2246"/>
    </location>
</feature>
<feature type="compositionally biased region" description="Basic and acidic residues" evidence="1">
    <location>
        <begin position="18"/>
        <end position="28"/>
    </location>
</feature>
<evidence type="ECO:0000259" key="2">
    <source>
        <dbReference type="Pfam" id="PF07539"/>
    </source>
</evidence>
<dbReference type="OrthoDB" id="360653at2759"/>
<feature type="compositionally biased region" description="Basic residues" evidence="1">
    <location>
        <begin position="60"/>
        <end position="70"/>
    </location>
</feature>
<accession>A0A9K3L768</accession>
<keyword evidence="5" id="KW-1185">Reference proteome</keyword>
<dbReference type="InterPro" id="IPR011430">
    <property type="entry name" value="UTP20_N"/>
</dbReference>
<evidence type="ECO:0000256" key="1">
    <source>
        <dbReference type="SAM" id="MobiDB-lite"/>
    </source>
</evidence>
<evidence type="ECO:0000259" key="3">
    <source>
        <dbReference type="Pfam" id="PF20416"/>
    </source>
</evidence>
<feature type="compositionally biased region" description="Basic residues" evidence="1">
    <location>
        <begin position="2932"/>
        <end position="2944"/>
    </location>
</feature>
<comment type="caution">
    <text evidence="4">The sequence shown here is derived from an EMBL/GenBank/DDBJ whole genome shotgun (WGS) entry which is preliminary data.</text>
</comment>
<dbReference type="Pfam" id="PF20416">
    <property type="entry name" value="UTP20"/>
    <property type="match status" value="1"/>
</dbReference>
<organism evidence="4 5">
    <name type="scientific">Nitzschia inconspicua</name>
    <dbReference type="NCBI Taxonomy" id="303405"/>
    <lineage>
        <taxon>Eukaryota</taxon>
        <taxon>Sar</taxon>
        <taxon>Stramenopiles</taxon>
        <taxon>Ochrophyta</taxon>
        <taxon>Bacillariophyta</taxon>
        <taxon>Bacillariophyceae</taxon>
        <taxon>Bacillariophycidae</taxon>
        <taxon>Bacillariales</taxon>
        <taxon>Bacillariaceae</taxon>
        <taxon>Nitzschia</taxon>
    </lineage>
</organism>
<dbReference type="Pfam" id="PF07539">
    <property type="entry name" value="UTP20_N"/>
    <property type="match status" value="1"/>
</dbReference>
<feature type="compositionally biased region" description="Basic residues" evidence="1">
    <location>
        <begin position="2900"/>
        <end position="2910"/>
    </location>
</feature>
<dbReference type="InterPro" id="IPR046523">
    <property type="entry name" value="UTP20_dom"/>
</dbReference>
<gene>
    <name evidence="4" type="ORF">IV203_000702</name>
</gene>
<feature type="region of interest" description="Disordered" evidence="1">
    <location>
        <begin position="1"/>
        <end position="28"/>
    </location>
</feature>
<proteinExistence type="predicted"/>
<feature type="region of interest" description="Disordered" evidence="1">
    <location>
        <begin position="2841"/>
        <end position="2870"/>
    </location>
</feature>
<dbReference type="Proteomes" id="UP000693970">
    <property type="component" value="Unassembled WGS sequence"/>
</dbReference>
<dbReference type="PANTHER" id="PTHR17695">
    <property type="entry name" value="SMALL SUBUNIT PROCESSOME COMPONENT 20 HOMOLOG"/>
    <property type="match status" value="1"/>
</dbReference>
<reference evidence="4" key="2">
    <citation type="submission" date="2021-04" db="EMBL/GenBank/DDBJ databases">
        <authorList>
            <person name="Podell S."/>
        </authorList>
    </citation>
    <scope>NUCLEOTIDE SEQUENCE</scope>
    <source>
        <strain evidence="4">Hildebrandi</strain>
    </source>
</reference>